<evidence type="ECO:0000313" key="3">
    <source>
        <dbReference type="Proteomes" id="UP000746595"/>
    </source>
</evidence>
<protein>
    <submittedName>
        <fullName evidence="2">Transposase</fullName>
    </submittedName>
</protein>
<comment type="caution">
    <text evidence="2">The sequence shown here is derived from an EMBL/GenBank/DDBJ whole genome shotgun (WGS) entry which is preliminary data.</text>
</comment>
<keyword evidence="3" id="KW-1185">Reference proteome</keyword>
<dbReference type="InterPro" id="IPR002513">
    <property type="entry name" value="Tn3_Tnp_DDE_dom"/>
</dbReference>
<proteinExistence type="predicted"/>
<dbReference type="EMBL" id="JAAWVT010000007">
    <property type="protein sequence ID" value="NKG21926.1"/>
    <property type="molecule type" value="Genomic_DNA"/>
</dbReference>
<dbReference type="Proteomes" id="UP000746595">
    <property type="component" value="Unassembled WGS sequence"/>
</dbReference>
<reference evidence="2 3" key="1">
    <citation type="submission" date="2020-04" db="EMBL/GenBank/DDBJ databases">
        <title>Paeniglutamicibacter sp. ANT13_2, a novel actinomycete isolated from sediment in Antarctica.</title>
        <authorList>
            <person name="Sakdapetsiri C."/>
            <person name="Pinyakong O."/>
        </authorList>
    </citation>
    <scope>NUCLEOTIDE SEQUENCE [LARGE SCALE GENOMIC DNA]</scope>
    <source>
        <strain evidence="2 3">ANT13_2</strain>
    </source>
</reference>
<organism evidence="2 3">
    <name type="scientific">Paeniglutamicibacter terrestris</name>
    <dbReference type="NCBI Taxonomy" id="2723403"/>
    <lineage>
        <taxon>Bacteria</taxon>
        <taxon>Bacillati</taxon>
        <taxon>Actinomycetota</taxon>
        <taxon>Actinomycetes</taxon>
        <taxon>Micrococcales</taxon>
        <taxon>Micrococcaceae</taxon>
        <taxon>Paeniglutamicibacter</taxon>
    </lineage>
</organism>
<name>A0ABX1G8M3_9MICC</name>
<evidence type="ECO:0000313" key="2">
    <source>
        <dbReference type="EMBL" id="NKG21926.1"/>
    </source>
</evidence>
<sequence>MIARAIFFNRLGEIRDRSVEQQCYRASARNCLPAAILFWNMF</sequence>
<evidence type="ECO:0000259" key="1">
    <source>
        <dbReference type="Pfam" id="PF01526"/>
    </source>
</evidence>
<dbReference type="Pfam" id="PF01526">
    <property type="entry name" value="DDE_Tnp_Tn3"/>
    <property type="match status" value="1"/>
</dbReference>
<gene>
    <name evidence="2" type="ORF">HED64_14580</name>
</gene>
<accession>A0ABX1G8M3</accession>
<feature type="domain" description="Tn3 transposase DDE" evidence="1">
    <location>
        <begin position="2"/>
        <end position="41"/>
    </location>
</feature>